<feature type="compositionally biased region" description="Polar residues" evidence="1">
    <location>
        <begin position="190"/>
        <end position="203"/>
    </location>
</feature>
<dbReference type="CDD" id="cd01040">
    <property type="entry name" value="Mb-like"/>
    <property type="match status" value="1"/>
</dbReference>
<dbReference type="SUPFAM" id="SSF46458">
    <property type="entry name" value="Globin-like"/>
    <property type="match status" value="1"/>
</dbReference>
<dbReference type="InterPro" id="IPR044399">
    <property type="entry name" value="Mb-like_M"/>
</dbReference>
<name>A0A3B0JCZ7_DROGU</name>
<evidence type="ECO:0000313" key="2">
    <source>
        <dbReference type="EMBL" id="SPP80254.1"/>
    </source>
</evidence>
<dbReference type="Proteomes" id="UP000268350">
    <property type="component" value="Unassembled WGS sequence"/>
</dbReference>
<dbReference type="GO" id="GO:0020037">
    <property type="term" value="F:heme binding"/>
    <property type="evidence" value="ECO:0007669"/>
    <property type="project" value="InterPro"/>
</dbReference>
<organism evidence="2 3">
    <name type="scientific">Drosophila guanche</name>
    <name type="common">Fruit fly</name>
    <dbReference type="NCBI Taxonomy" id="7266"/>
    <lineage>
        <taxon>Eukaryota</taxon>
        <taxon>Metazoa</taxon>
        <taxon>Ecdysozoa</taxon>
        <taxon>Arthropoda</taxon>
        <taxon>Hexapoda</taxon>
        <taxon>Insecta</taxon>
        <taxon>Pterygota</taxon>
        <taxon>Neoptera</taxon>
        <taxon>Endopterygota</taxon>
        <taxon>Diptera</taxon>
        <taxon>Brachycera</taxon>
        <taxon>Muscomorpha</taxon>
        <taxon>Ephydroidea</taxon>
        <taxon>Drosophilidae</taxon>
        <taxon>Drosophila</taxon>
        <taxon>Sophophora</taxon>
    </lineage>
</organism>
<accession>A0A3B0JCZ7</accession>
<feature type="region of interest" description="Disordered" evidence="1">
    <location>
        <begin position="190"/>
        <end position="209"/>
    </location>
</feature>
<proteinExistence type="predicted"/>
<dbReference type="STRING" id="7266.A0A3B0JCZ7"/>
<dbReference type="InterPro" id="IPR012292">
    <property type="entry name" value="Globin/Proto"/>
</dbReference>
<sequence length="209" mass="24049">MATAGNTSKTPSAISVHFSQLIYPKPLPTLQLGPVKDELGFTLSERLALRQAWNLIRSRERRIGQDVFLAFLNEWYWSIYKFRKGKEINLTHLHGHALTFIRFMGALIDEQDPIMFQLMLNDNNQTHSRCQVRAEYIGLLAQALTNYVLKELDKVSSPTLERGLQRLVEKFRSYQEIEVDKNKSGYNRGVSKSNFSLQRTTNGAPPYEV</sequence>
<dbReference type="GO" id="GO:0019825">
    <property type="term" value="F:oxygen binding"/>
    <property type="evidence" value="ECO:0007669"/>
    <property type="project" value="InterPro"/>
</dbReference>
<protein>
    <recommendedName>
        <fullName evidence="4">Globin family profile domain-containing protein</fullName>
    </recommendedName>
</protein>
<dbReference type="EMBL" id="OUUW01000005">
    <property type="protein sequence ID" value="SPP80254.1"/>
    <property type="molecule type" value="Genomic_DNA"/>
</dbReference>
<dbReference type="Gene3D" id="1.10.490.10">
    <property type="entry name" value="Globins"/>
    <property type="match status" value="1"/>
</dbReference>
<keyword evidence="3" id="KW-1185">Reference proteome</keyword>
<evidence type="ECO:0000313" key="3">
    <source>
        <dbReference type="Proteomes" id="UP000268350"/>
    </source>
</evidence>
<gene>
    <name evidence="2" type="ORF">DGUA_6G005121</name>
</gene>
<evidence type="ECO:0000256" key="1">
    <source>
        <dbReference type="SAM" id="MobiDB-lite"/>
    </source>
</evidence>
<dbReference type="AlphaFoldDB" id="A0A3B0JCZ7"/>
<dbReference type="OMA" id="VFQLMIN"/>
<dbReference type="InterPro" id="IPR009050">
    <property type="entry name" value="Globin-like_sf"/>
</dbReference>
<dbReference type="OrthoDB" id="7751476at2759"/>
<evidence type="ECO:0008006" key="4">
    <source>
        <dbReference type="Google" id="ProtNLM"/>
    </source>
</evidence>
<reference evidence="3" key="1">
    <citation type="submission" date="2018-01" db="EMBL/GenBank/DDBJ databases">
        <authorList>
            <person name="Alioto T."/>
            <person name="Alioto T."/>
        </authorList>
    </citation>
    <scope>NUCLEOTIDE SEQUENCE [LARGE SCALE GENOMIC DNA]</scope>
</reference>